<organism evidence="2 3">
    <name type="scientific">Phytophthora infestans</name>
    <name type="common">Potato late blight agent</name>
    <name type="synonym">Botrytis infestans</name>
    <dbReference type="NCBI Taxonomy" id="4787"/>
    <lineage>
        <taxon>Eukaryota</taxon>
        <taxon>Sar</taxon>
        <taxon>Stramenopiles</taxon>
        <taxon>Oomycota</taxon>
        <taxon>Peronosporomycetes</taxon>
        <taxon>Peronosporales</taxon>
        <taxon>Peronosporaceae</taxon>
        <taxon>Phytophthora</taxon>
    </lineage>
</organism>
<comment type="caution">
    <text evidence="2">The sequence shown here is derived from an EMBL/GenBank/DDBJ whole genome shotgun (WGS) entry which is preliminary data.</text>
</comment>
<dbReference type="PANTHER" id="PTHR47150:SF5">
    <property type="entry name" value="OS07G0546750 PROTEIN"/>
    <property type="match status" value="1"/>
</dbReference>
<proteinExistence type="predicted"/>
<accession>A0A8S9UIW9</accession>
<feature type="compositionally biased region" description="Basic and acidic residues" evidence="1">
    <location>
        <begin position="45"/>
        <end position="54"/>
    </location>
</feature>
<dbReference type="EMBL" id="JAACNO010001574">
    <property type="protein sequence ID" value="KAF4139109.1"/>
    <property type="molecule type" value="Genomic_DNA"/>
</dbReference>
<protein>
    <submittedName>
        <fullName evidence="2">Putative terpenoid cylase protein prenyltransferase alpha-alpha toroid</fullName>
    </submittedName>
</protein>
<evidence type="ECO:0000256" key="1">
    <source>
        <dbReference type="SAM" id="MobiDB-lite"/>
    </source>
</evidence>
<gene>
    <name evidence="2" type="ORF">GN958_ATG11694</name>
</gene>
<evidence type="ECO:0000313" key="2">
    <source>
        <dbReference type="EMBL" id="KAF4139109.1"/>
    </source>
</evidence>
<dbReference type="PANTHER" id="PTHR47150">
    <property type="entry name" value="OS12G0169200 PROTEIN"/>
    <property type="match status" value="1"/>
</dbReference>
<dbReference type="AlphaFoldDB" id="A0A8S9UIW9"/>
<reference evidence="2" key="1">
    <citation type="submission" date="2020-03" db="EMBL/GenBank/DDBJ databases">
        <title>Hybrid Assembly of Korean Phytophthora infestans isolates.</title>
        <authorList>
            <person name="Prokchorchik M."/>
            <person name="Lee Y."/>
            <person name="Seo J."/>
            <person name="Cho J.-H."/>
            <person name="Park Y.-E."/>
            <person name="Jang D.-C."/>
            <person name="Im J.-S."/>
            <person name="Choi J.-G."/>
            <person name="Park H.-J."/>
            <person name="Lee G.-B."/>
            <person name="Lee Y.-G."/>
            <person name="Hong S.-Y."/>
            <person name="Cho K."/>
            <person name="Sohn K.H."/>
        </authorList>
    </citation>
    <scope>NUCLEOTIDE SEQUENCE</scope>
    <source>
        <strain evidence="2">KR_2_A2</strain>
    </source>
</reference>
<evidence type="ECO:0000313" key="3">
    <source>
        <dbReference type="Proteomes" id="UP000704712"/>
    </source>
</evidence>
<feature type="region of interest" description="Disordered" evidence="1">
    <location>
        <begin position="34"/>
        <end position="54"/>
    </location>
</feature>
<dbReference type="Proteomes" id="UP000704712">
    <property type="component" value="Unassembled WGS sequence"/>
</dbReference>
<name>A0A8S9UIW9_PHYIN</name>
<sequence length="131" mass="14770">MEGLPVCHGLLDAATASDSDDEFYWRAYLLPAQKRAKHKHGGSSEGKRADRARGREQWGAKLVADYLADKPTYNADEFRRRFRMRKSLFETIVAALVADDSCNYFQQKLDATGLPGFLPEQKVTCALRMLA</sequence>